<dbReference type="InterPro" id="IPR013685">
    <property type="entry name" value="POTRA_FtsQ_type"/>
</dbReference>
<accession>A0A6L8LI86</accession>
<keyword evidence="4 9" id="KW-0132">Cell division</keyword>
<dbReference type="PANTHER" id="PTHR35851:SF1">
    <property type="entry name" value="CELL DIVISION PROTEIN FTSQ"/>
    <property type="match status" value="1"/>
</dbReference>
<dbReference type="GO" id="GO:0090529">
    <property type="term" value="P:cell septum assembly"/>
    <property type="evidence" value="ECO:0007669"/>
    <property type="project" value="InterPro"/>
</dbReference>
<feature type="transmembrane region" description="Helical" evidence="9">
    <location>
        <begin position="6"/>
        <end position="27"/>
    </location>
</feature>
<keyword evidence="3 9" id="KW-0997">Cell inner membrane</keyword>
<comment type="caution">
    <text evidence="11">The sequence shown here is derived from an EMBL/GenBank/DDBJ whole genome shotgun (WGS) entry which is preliminary data.</text>
</comment>
<evidence type="ECO:0000256" key="4">
    <source>
        <dbReference type="ARBA" id="ARBA00022618"/>
    </source>
</evidence>
<keyword evidence="12" id="KW-1185">Reference proteome</keyword>
<comment type="similarity">
    <text evidence="9">Belongs to the FtsQ/DivIB family. FtsQ subfamily.</text>
</comment>
<evidence type="ECO:0000256" key="5">
    <source>
        <dbReference type="ARBA" id="ARBA00022692"/>
    </source>
</evidence>
<dbReference type="GO" id="GO:0032153">
    <property type="term" value="C:cell division site"/>
    <property type="evidence" value="ECO:0007669"/>
    <property type="project" value="UniProtKB-UniRule"/>
</dbReference>
<evidence type="ECO:0000256" key="2">
    <source>
        <dbReference type="ARBA" id="ARBA00022475"/>
    </source>
</evidence>
<comment type="function">
    <text evidence="9">Essential cell division protein.</text>
</comment>
<name>A0A6L8LI86_9RHOB</name>
<dbReference type="InterPro" id="IPR045335">
    <property type="entry name" value="FtsQ_C_sf"/>
</dbReference>
<dbReference type="HAMAP" id="MF_00911">
    <property type="entry name" value="FtsQ_subfam"/>
    <property type="match status" value="1"/>
</dbReference>
<keyword evidence="5 9" id="KW-0812">Transmembrane</keyword>
<dbReference type="Pfam" id="PF08478">
    <property type="entry name" value="POTRA_1"/>
    <property type="match status" value="1"/>
</dbReference>
<dbReference type="Pfam" id="PF03799">
    <property type="entry name" value="FtsQ_DivIB_C"/>
    <property type="match status" value="1"/>
</dbReference>
<dbReference type="InterPro" id="IPR034746">
    <property type="entry name" value="POTRA"/>
</dbReference>
<dbReference type="GO" id="GO:0005886">
    <property type="term" value="C:plasma membrane"/>
    <property type="evidence" value="ECO:0007669"/>
    <property type="project" value="UniProtKB-SubCell"/>
</dbReference>
<dbReference type="PANTHER" id="PTHR35851">
    <property type="entry name" value="CELL DIVISION PROTEIN FTSQ"/>
    <property type="match status" value="1"/>
</dbReference>
<evidence type="ECO:0000256" key="9">
    <source>
        <dbReference type="HAMAP-Rule" id="MF_00911"/>
    </source>
</evidence>
<reference evidence="11 12" key="1">
    <citation type="submission" date="2020-01" db="EMBL/GenBank/DDBJ databases">
        <authorList>
            <person name="Chen S."/>
        </authorList>
    </citation>
    <scope>NUCLEOTIDE SEQUENCE [LARGE SCALE GENOMIC DNA]</scope>
    <source>
        <strain evidence="11 12">GS-10</strain>
    </source>
</reference>
<dbReference type="InterPro" id="IPR005548">
    <property type="entry name" value="Cell_div_FtsQ/DivIB_C"/>
</dbReference>
<evidence type="ECO:0000256" key="1">
    <source>
        <dbReference type="ARBA" id="ARBA00004370"/>
    </source>
</evidence>
<evidence type="ECO:0000256" key="8">
    <source>
        <dbReference type="ARBA" id="ARBA00023306"/>
    </source>
</evidence>
<keyword evidence="8 9" id="KW-0131">Cell cycle</keyword>
<evidence type="ECO:0000256" key="3">
    <source>
        <dbReference type="ARBA" id="ARBA00022519"/>
    </source>
</evidence>
<dbReference type="GO" id="GO:0043093">
    <property type="term" value="P:FtsZ-dependent cytokinesis"/>
    <property type="evidence" value="ECO:0007669"/>
    <property type="project" value="UniProtKB-UniRule"/>
</dbReference>
<keyword evidence="2 9" id="KW-1003">Cell membrane</keyword>
<dbReference type="PROSITE" id="PS51779">
    <property type="entry name" value="POTRA"/>
    <property type="match status" value="1"/>
</dbReference>
<protein>
    <recommendedName>
        <fullName evidence="9">Cell division protein FtsQ</fullName>
    </recommendedName>
</protein>
<dbReference type="AlphaFoldDB" id="A0A6L8LI86"/>
<dbReference type="Proteomes" id="UP000479043">
    <property type="component" value="Unassembled WGS sequence"/>
</dbReference>
<dbReference type="Gene3D" id="3.40.50.11690">
    <property type="entry name" value="Cell division protein FtsQ/DivIB"/>
    <property type="match status" value="1"/>
</dbReference>
<dbReference type="EMBL" id="WWEN01000004">
    <property type="protein sequence ID" value="MYM55718.1"/>
    <property type="molecule type" value="Genomic_DNA"/>
</dbReference>
<evidence type="ECO:0000259" key="10">
    <source>
        <dbReference type="PROSITE" id="PS51779"/>
    </source>
</evidence>
<keyword evidence="6 9" id="KW-1133">Transmembrane helix</keyword>
<evidence type="ECO:0000256" key="6">
    <source>
        <dbReference type="ARBA" id="ARBA00022989"/>
    </source>
</evidence>
<sequence length="266" mass="30022">MLTPLFRTLIRVGLPMLAAFIGAMIYFSQQDNRDAFRLWLVDIRNEIQTRPEFMVKLMAIDGADASVAEDIREITPIDFPISSFDLDLDQMRRTIADLPAVKDVSIRVRPGGVLQVDVVERVPAILWRDADGLALLDEHGFYVGQAGARADHADLPLVAGEGADRAVPEALWLYRAAGPLRDRLRGLVRIGDRRWDLVLDRGQRILLPEDRAVQALERVIALHQAQDVMARDLAQVDMRIGARPTIRMNEAAVEQWWQINKIGFKD</sequence>
<proteinExistence type="inferred from homology"/>
<comment type="subcellular location">
    <subcellularLocation>
        <location evidence="9">Cell inner membrane</location>
        <topology evidence="9">Single-pass type II membrane protein</topology>
    </subcellularLocation>
    <subcellularLocation>
        <location evidence="1">Membrane</location>
    </subcellularLocation>
    <text evidence="9">Localizes to the division septum.</text>
</comment>
<keyword evidence="7 9" id="KW-0472">Membrane</keyword>
<dbReference type="InterPro" id="IPR026579">
    <property type="entry name" value="FtsQ"/>
</dbReference>
<evidence type="ECO:0000256" key="7">
    <source>
        <dbReference type="ARBA" id="ARBA00023136"/>
    </source>
</evidence>
<evidence type="ECO:0000313" key="12">
    <source>
        <dbReference type="Proteomes" id="UP000479043"/>
    </source>
</evidence>
<evidence type="ECO:0000313" key="11">
    <source>
        <dbReference type="EMBL" id="MYM55718.1"/>
    </source>
</evidence>
<organism evidence="11 12">
    <name type="scientific">Thalassovita mangrovi</name>
    <dbReference type="NCBI Taxonomy" id="2692236"/>
    <lineage>
        <taxon>Bacteria</taxon>
        <taxon>Pseudomonadati</taxon>
        <taxon>Pseudomonadota</taxon>
        <taxon>Alphaproteobacteria</taxon>
        <taxon>Rhodobacterales</taxon>
        <taxon>Roseobacteraceae</taxon>
        <taxon>Thalassovita</taxon>
    </lineage>
</organism>
<feature type="domain" description="POTRA" evidence="10">
    <location>
        <begin position="53"/>
        <end position="121"/>
    </location>
</feature>
<gene>
    <name evidence="9" type="primary">ftsQ</name>
    <name evidence="11" type="ORF">GR167_10400</name>
</gene>